<dbReference type="InterPro" id="IPR012334">
    <property type="entry name" value="Pectin_lyas_fold"/>
</dbReference>
<gene>
    <name evidence="3" type="ORF">SAMN04488090_2670</name>
</gene>
<name>A0A1G9QZV7_9BACT</name>
<keyword evidence="4" id="KW-1185">Reference proteome</keyword>
<reference evidence="3 4" key="1">
    <citation type="submission" date="2016-10" db="EMBL/GenBank/DDBJ databases">
        <authorList>
            <person name="de Groot N.N."/>
        </authorList>
    </citation>
    <scope>NUCLEOTIDE SEQUENCE [LARGE SCALE GENOMIC DNA]</scope>
    <source>
        <strain evidence="3 4">DSM 21668</strain>
    </source>
</reference>
<dbReference type="Proteomes" id="UP000198901">
    <property type="component" value="Unassembled WGS sequence"/>
</dbReference>
<feature type="chain" id="PRO_5011701682" evidence="1">
    <location>
        <begin position="21"/>
        <end position="508"/>
    </location>
</feature>
<dbReference type="GO" id="GO:0016829">
    <property type="term" value="F:lyase activity"/>
    <property type="evidence" value="ECO:0007669"/>
    <property type="project" value="UniProtKB-KW"/>
</dbReference>
<keyword evidence="1" id="KW-0732">Signal</keyword>
<evidence type="ECO:0000256" key="1">
    <source>
        <dbReference type="SAM" id="SignalP"/>
    </source>
</evidence>
<evidence type="ECO:0000313" key="3">
    <source>
        <dbReference type="EMBL" id="SDM16549.1"/>
    </source>
</evidence>
<keyword evidence="3" id="KW-0456">Lyase</keyword>
<accession>A0A1G9QZV7</accession>
<dbReference type="EMBL" id="FNGS01000005">
    <property type="protein sequence ID" value="SDM16549.1"/>
    <property type="molecule type" value="Genomic_DNA"/>
</dbReference>
<dbReference type="Gene3D" id="2.160.20.10">
    <property type="entry name" value="Single-stranded right-handed beta-helix, Pectin lyase-like"/>
    <property type="match status" value="1"/>
</dbReference>
<feature type="domain" description="Rhamnogalacturonase A/B/Epimerase-like pectate lyase" evidence="2">
    <location>
        <begin position="84"/>
        <end position="161"/>
    </location>
</feature>
<evidence type="ECO:0000313" key="4">
    <source>
        <dbReference type="Proteomes" id="UP000198901"/>
    </source>
</evidence>
<dbReference type="STRING" id="563176.SAMN04488090_2670"/>
<dbReference type="AlphaFoldDB" id="A0A1G9QZV7"/>
<evidence type="ECO:0000259" key="2">
    <source>
        <dbReference type="Pfam" id="PF12708"/>
    </source>
</evidence>
<sequence length="508" mass="54999">MKKQLLLFGLLLMAVVSSFGQTLTNAIYEVADSSDFRSLAASYPTVVYDGSVWVRTAGSRKSNGGTIQTGPTGYYYARQYSGLINVRWFGAKVNDGVDDTALIQKAINTGENVYLPRGTYKTSSSLVMKNNSLVGDGPAATYLDKIGNGHAIYIPNNAYGSREAKRFSGFSIISSDTTAARDYYAFYFAPTPAGLAAGYNSGISISDVEIFGKGPIGGGIYLSDCSKIDVSHVGMTWVNNPVSLIGSVIQSTFTNVTCYFDGGVKSTTLPNTGVLMDYRTNYAEGKLMGPESTKLIACSFVQYDIGVEYRFGLYAVFDKLDIDYYKQYGFLLKYESCRILNSWMSTATTSEKAVAIKLIPSGFTPGDLFIQNNQINAYNVLHSTSNAIELGDNGAGLNRFSWGGHIYGNSFTGPQGAWNYGIQADRTRGVIIRDNVMSDSLCTNNAINLIYCRHAVVSGNILQSGTIKLQAILPKSFGSITDNNANISTSNIADPGNWEIARNVSFSN</sequence>
<dbReference type="OrthoDB" id="1433444at2"/>
<feature type="signal peptide" evidence="1">
    <location>
        <begin position="1"/>
        <end position="20"/>
    </location>
</feature>
<proteinExistence type="predicted"/>
<dbReference type="InterPro" id="IPR024535">
    <property type="entry name" value="RHGA/B-epi-like_pectate_lyase"/>
</dbReference>
<organism evidence="3 4">
    <name type="scientific">Siphonobacter aquaeclarae</name>
    <dbReference type="NCBI Taxonomy" id="563176"/>
    <lineage>
        <taxon>Bacteria</taxon>
        <taxon>Pseudomonadati</taxon>
        <taxon>Bacteroidota</taxon>
        <taxon>Cytophagia</taxon>
        <taxon>Cytophagales</taxon>
        <taxon>Cytophagaceae</taxon>
        <taxon>Siphonobacter</taxon>
    </lineage>
</organism>
<dbReference type="InterPro" id="IPR011050">
    <property type="entry name" value="Pectin_lyase_fold/virulence"/>
</dbReference>
<dbReference type="Pfam" id="PF12708">
    <property type="entry name" value="Pect-lyase_RHGA_epim"/>
    <property type="match status" value="1"/>
</dbReference>
<dbReference type="RefSeq" id="WP_093202959.1">
    <property type="nucleotide sequence ID" value="NZ_FNGS01000005.1"/>
</dbReference>
<dbReference type="SUPFAM" id="SSF51126">
    <property type="entry name" value="Pectin lyase-like"/>
    <property type="match status" value="1"/>
</dbReference>
<protein>
    <submittedName>
        <fullName evidence="3">Pectate lyase superfamily protein</fullName>
    </submittedName>
</protein>